<feature type="compositionally biased region" description="Polar residues" evidence="1">
    <location>
        <begin position="30"/>
        <end position="50"/>
    </location>
</feature>
<dbReference type="PROSITE" id="PS51257">
    <property type="entry name" value="PROKAR_LIPOPROTEIN"/>
    <property type="match status" value="1"/>
</dbReference>
<dbReference type="KEGG" id="azz:DEW08_28890"/>
<evidence type="ECO:0000313" key="3">
    <source>
        <dbReference type="EMBL" id="AWK90015.1"/>
    </source>
</evidence>
<dbReference type="RefSeq" id="WP_109333905.1">
    <property type="nucleotide sequence ID" value="NZ_CP029358.1"/>
</dbReference>
<gene>
    <name evidence="3" type="ORF">DEW08_28890</name>
</gene>
<geneLocation type="plasmid" evidence="3 4">
    <name>unnamed3</name>
</geneLocation>
<feature type="compositionally biased region" description="Basic and acidic residues" evidence="1">
    <location>
        <begin position="60"/>
        <end position="70"/>
    </location>
</feature>
<keyword evidence="4" id="KW-1185">Reference proteome</keyword>
<evidence type="ECO:0000313" key="4">
    <source>
        <dbReference type="Proteomes" id="UP000245629"/>
    </source>
</evidence>
<accession>A0A2S2CZZ8</accession>
<dbReference type="OrthoDB" id="7305871at2"/>
<keyword evidence="2" id="KW-0732">Signal</keyword>
<dbReference type="EMBL" id="CP029358">
    <property type="protein sequence ID" value="AWK90015.1"/>
    <property type="molecule type" value="Genomic_DNA"/>
</dbReference>
<evidence type="ECO:0000256" key="1">
    <source>
        <dbReference type="SAM" id="MobiDB-lite"/>
    </source>
</evidence>
<dbReference type="Proteomes" id="UP000245629">
    <property type="component" value="Plasmid unnamed3"/>
</dbReference>
<feature type="chain" id="PRO_5015620961" evidence="2">
    <location>
        <begin position="26"/>
        <end position="131"/>
    </location>
</feature>
<feature type="region of interest" description="Disordered" evidence="1">
    <location>
        <begin position="26"/>
        <end position="72"/>
    </location>
</feature>
<dbReference type="AlphaFoldDB" id="A0A2S2CZZ8"/>
<keyword evidence="3" id="KW-0614">Plasmid</keyword>
<feature type="signal peptide" evidence="2">
    <location>
        <begin position="1"/>
        <end position="25"/>
    </location>
</feature>
<organism evidence="3 4">
    <name type="scientific">Azospirillum thermophilum</name>
    <dbReference type="NCBI Taxonomy" id="2202148"/>
    <lineage>
        <taxon>Bacteria</taxon>
        <taxon>Pseudomonadati</taxon>
        <taxon>Pseudomonadota</taxon>
        <taxon>Alphaproteobacteria</taxon>
        <taxon>Rhodospirillales</taxon>
        <taxon>Azospirillaceae</taxon>
        <taxon>Azospirillum</taxon>
    </lineage>
</organism>
<name>A0A2S2CZZ8_9PROT</name>
<proteinExistence type="predicted"/>
<evidence type="ECO:0000256" key="2">
    <source>
        <dbReference type="SAM" id="SignalP"/>
    </source>
</evidence>
<reference evidence="4" key="1">
    <citation type="submission" date="2018-05" db="EMBL/GenBank/DDBJ databases">
        <title>Azospirillum thermophila sp. nov., a novel isolated from hot spring.</title>
        <authorList>
            <person name="Zhao Z."/>
        </authorList>
    </citation>
    <scope>NUCLEOTIDE SEQUENCE [LARGE SCALE GENOMIC DNA]</scope>
    <source>
        <strain evidence="4">CFH 70021</strain>
        <plasmid evidence="4">unnamed3</plasmid>
    </source>
</reference>
<sequence length="131" mass="14064">MFRPFRTLTVPAVLAIAVMALSACAERAPQRSSGSAPAVTQSAPAQSAPRTTPAPGASTRTDDQSLRLDNEMTGVGSCRTQCERSHNMCMDSVAARTQSGVERPDRAGPFTPMDNCGDELRRCYQRCNTAR</sequence>
<protein>
    <submittedName>
        <fullName evidence="3">Uncharacterized protein</fullName>
    </submittedName>
</protein>